<organism evidence="8 9">
    <name type="scientific">Volvox reticuliferus</name>
    <dbReference type="NCBI Taxonomy" id="1737510"/>
    <lineage>
        <taxon>Eukaryota</taxon>
        <taxon>Viridiplantae</taxon>
        <taxon>Chlorophyta</taxon>
        <taxon>core chlorophytes</taxon>
        <taxon>Chlorophyceae</taxon>
        <taxon>CS clade</taxon>
        <taxon>Chlamydomonadales</taxon>
        <taxon>Volvocaceae</taxon>
        <taxon>Volvox</taxon>
    </lineage>
</organism>
<evidence type="ECO:0000256" key="2">
    <source>
        <dbReference type="ARBA" id="ARBA00022692"/>
    </source>
</evidence>
<keyword evidence="2" id="KW-0812">Transmembrane</keyword>
<evidence type="ECO:0000256" key="7">
    <source>
        <dbReference type="SAM" id="SignalP"/>
    </source>
</evidence>
<evidence type="ECO:0000256" key="4">
    <source>
        <dbReference type="ARBA" id="ARBA00022989"/>
    </source>
</evidence>
<dbReference type="GO" id="GO:0016020">
    <property type="term" value="C:membrane"/>
    <property type="evidence" value="ECO:0007669"/>
    <property type="project" value="UniProtKB-SubCell"/>
</dbReference>
<evidence type="ECO:0000256" key="3">
    <source>
        <dbReference type="ARBA" id="ARBA00022968"/>
    </source>
</evidence>
<dbReference type="Pfam" id="PF13896">
    <property type="entry name" value="Glyco_transf_49"/>
    <property type="match status" value="1"/>
</dbReference>
<keyword evidence="3" id="KW-0735">Signal-anchor</keyword>
<evidence type="ECO:0008006" key="10">
    <source>
        <dbReference type="Google" id="ProtNLM"/>
    </source>
</evidence>
<dbReference type="Proteomes" id="UP000722791">
    <property type="component" value="Unassembled WGS sequence"/>
</dbReference>
<evidence type="ECO:0000313" key="8">
    <source>
        <dbReference type="EMBL" id="GIM07224.1"/>
    </source>
</evidence>
<protein>
    <recommendedName>
        <fullName evidence="10">Glycosyl transferase CAP10 domain-containing protein</fullName>
    </recommendedName>
</protein>
<evidence type="ECO:0000313" key="9">
    <source>
        <dbReference type="Proteomes" id="UP000722791"/>
    </source>
</evidence>
<dbReference type="InterPro" id="IPR051292">
    <property type="entry name" value="Xyl/GlcA_transferase"/>
</dbReference>
<feature type="signal peptide" evidence="7">
    <location>
        <begin position="1"/>
        <end position="24"/>
    </location>
</feature>
<dbReference type="PANTHER" id="PTHR12270:SF52">
    <property type="entry name" value="GLYCOSYLTRANSFERASE-LIKE PROTEIN GNT13-RELATED"/>
    <property type="match status" value="1"/>
</dbReference>
<reference evidence="8" key="1">
    <citation type="journal article" date="2021" name="Proc. Natl. Acad. Sci. U.S.A.">
        <title>Three genomes in the algal genus Volvox reveal the fate of a haploid sex-determining region after a transition to homothallism.</title>
        <authorList>
            <person name="Yamamoto K."/>
            <person name="Hamaji T."/>
            <person name="Kawai-Toyooka H."/>
            <person name="Matsuzaki R."/>
            <person name="Takahashi F."/>
            <person name="Nishimura Y."/>
            <person name="Kawachi M."/>
            <person name="Noguchi H."/>
            <person name="Minakuchi Y."/>
            <person name="Umen J.G."/>
            <person name="Toyoda A."/>
            <person name="Nozaki H."/>
        </authorList>
    </citation>
    <scope>NUCLEOTIDE SEQUENCE</scope>
    <source>
        <strain evidence="8">NIES-3785</strain>
    </source>
</reference>
<dbReference type="PANTHER" id="PTHR12270">
    <property type="entry name" value="GLYCOSYLTRANSFERASE-RELATED"/>
    <property type="match status" value="1"/>
</dbReference>
<accession>A0A8J4GHE2</accession>
<evidence type="ECO:0000256" key="5">
    <source>
        <dbReference type="ARBA" id="ARBA00023136"/>
    </source>
</evidence>
<evidence type="ECO:0000256" key="1">
    <source>
        <dbReference type="ARBA" id="ARBA00004606"/>
    </source>
</evidence>
<evidence type="ECO:0000256" key="6">
    <source>
        <dbReference type="ARBA" id="ARBA00023180"/>
    </source>
</evidence>
<dbReference type="GO" id="GO:0015020">
    <property type="term" value="F:glucuronosyltransferase activity"/>
    <property type="evidence" value="ECO:0007669"/>
    <property type="project" value="TreeGrafter"/>
</dbReference>
<comment type="subcellular location">
    <subcellularLocation>
        <location evidence="1">Membrane</location>
        <topology evidence="1">Single-pass type II membrane protein</topology>
    </subcellularLocation>
</comment>
<keyword evidence="4" id="KW-1133">Transmembrane helix</keyword>
<comment type="caution">
    <text evidence="8">The sequence shown here is derived from an EMBL/GenBank/DDBJ whole genome shotgun (WGS) entry which is preliminary data.</text>
</comment>
<dbReference type="EMBL" id="BNCQ01000023">
    <property type="protein sequence ID" value="GIM07224.1"/>
    <property type="molecule type" value="Genomic_DNA"/>
</dbReference>
<keyword evidence="5" id="KW-0472">Membrane</keyword>
<keyword evidence="6" id="KW-0325">Glycoprotein</keyword>
<dbReference type="AlphaFoldDB" id="A0A8J4GHE2"/>
<dbReference type="GO" id="GO:0042285">
    <property type="term" value="F:xylosyltransferase activity"/>
    <property type="evidence" value="ECO:0007669"/>
    <property type="project" value="TreeGrafter"/>
</dbReference>
<proteinExistence type="predicted"/>
<gene>
    <name evidence="8" type="ORF">Vretimale_11425</name>
</gene>
<name>A0A8J4GHE2_9CHLO</name>
<dbReference type="GO" id="GO:0035269">
    <property type="term" value="P:protein O-linked glycosylation via mannose"/>
    <property type="evidence" value="ECO:0007669"/>
    <property type="project" value="TreeGrafter"/>
</dbReference>
<sequence>MPRGGGRSPLWLLLFSDFVLRTYALVPRQEQEILLNGQTAQAGNPADELLSCYNFNTSDSPTSFNEFIDGKPTRSVRLQKVWWSRRDAGFPITVFTPSTLERLRVLELQCLSFPGGIVAAAIWLPLLQPEPPPGSGVSNLTLRNQISLKNATQLVEGLFRRMEALNIGAAGTGSSDRSQSGSGFGACSLRLLLLSETLKDEALSVLMPINILRNAGMLAADTPLAAMVDVDLSFSRSFGRNVMVNTTRTAEMVRRAELENVLYVMPAWDTNRTLGRNRTAYIEQILATPPAEKTTKMRTDWQDKALLFPFAFDRFIPGHNATNYPRWVTTDTLYGTPYTKGYEPWVIMARKHMPSYDTRFRGYYYNKLLNVRYIGFQQKFKFWVLPDVWLIHRPHEITVSSNVWYKIKIKDHEDLSPVFDTPMFPNGSTWREVFNYRSKLWYLESMDRLENRTYVPLSDAAWAHCKGVLSWWQQYVGSR</sequence>
<feature type="chain" id="PRO_5035329284" description="Glycosyl transferase CAP10 domain-containing protein" evidence="7">
    <location>
        <begin position="25"/>
        <end position="479"/>
    </location>
</feature>
<keyword evidence="7" id="KW-0732">Signal</keyword>